<dbReference type="SUPFAM" id="SSF52540">
    <property type="entry name" value="P-loop containing nucleoside triphosphate hydrolases"/>
    <property type="match status" value="1"/>
</dbReference>
<sequence>MSGVNLYVLGAPGSGKSAVLPALKAALPSHVVIDWDAFMEPAGELAGTNIRTAPRTWAAYEHLVRVALEAVAPVPTVLLGVATPDQLAGWPGGRWLLLDCGDAERRARLASRGDATDVSEALADAAAYRALGLPAIDTTGLDAETVAAHIASWVRDWPT</sequence>
<gene>
    <name evidence="1" type="ORF">BZB76_0436</name>
</gene>
<dbReference type="EMBL" id="RBWU01000001">
    <property type="protein sequence ID" value="RKS78998.1"/>
    <property type="molecule type" value="Genomic_DNA"/>
</dbReference>
<protein>
    <recommendedName>
        <fullName evidence="3">AAA domain-containing protein</fullName>
    </recommendedName>
</protein>
<name>A0A495QXZ9_9ACTN</name>
<dbReference type="Proteomes" id="UP000274601">
    <property type="component" value="Unassembled WGS sequence"/>
</dbReference>
<proteinExistence type="predicted"/>
<dbReference type="AlphaFoldDB" id="A0A495QXZ9"/>
<evidence type="ECO:0008006" key="3">
    <source>
        <dbReference type="Google" id="ProtNLM"/>
    </source>
</evidence>
<dbReference type="Gene3D" id="3.40.50.300">
    <property type="entry name" value="P-loop containing nucleotide triphosphate hydrolases"/>
    <property type="match status" value="1"/>
</dbReference>
<evidence type="ECO:0000313" key="2">
    <source>
        <dbReference type="Proteomes" id="UP000274601"/>
    </source>
</evidence>
<accession>A0A495QXZ9</accession>
<evidence type="ECO:0000313" key="1">
    <source>
        <dbReference type="EMBL" id="RKS78998.1"/>
    </source>
</evidence>
<organism evidence="1 2">
    <name type="scientific">Actinomadura pelletieri DSM 43383</name>
    <dbReference type="NCBI Taxonomy" id="1120940"/>
    <lineage>
        <taxon>Bacteria</taxon>
        <taxon>Bacillati</taxon>
        <taxon>Actinomycetota</taxon>
        <taxon>Actinomycetes</taxon>
        <taxon>Streptosporangiales</taxon>
        <taxon>Thermomonosporaceae</taxon>
        <taxon>Actinomadura</taxon>
    </lineage>
</organism>
<dbReference type="InterPro" id="IPR027417">
    <property type="entry name" value="P-loop_NTPase"/>
</dbReference>
<reference evidence="1 2" key="1">
    <citation type="submission" date="2018-10" db="EMBL/GenBank/DDBJ databases">
        <title>Genomic Encyclopedia of Archaeal and Bacterial Type Strains, Phase II (KMG-II): from individual species to whole genera.</title>
        <authorList>
            <person name="Goeker M."/>
        </authorList>
    </citation>
    <scope>NUCLEOTIDE SEQUENCE [LARGE SCALE GENOMIC DNA]</scope>
    <source>
        <strain evidence="1 2">DSM 43383</strain>
    </source>
</reference>
<keyword evidence="2" id="KW-1185">Reference proteome</keyword>
<comment type="caution">
    <text evidence="1">The sequence shown here is derived from an EMBL/GenBank/DDBJ whole genome shotgun (WGS) entry which is preliminary data.</text>
</comment>